<proteinExistence type="predicted"/>
<evidence type="ECO:0000313" key="3">
    <source>
        <dbReference type="Proteomes" id="UP000032900"/>
    </source>
</evidence>
<comment type="caution">
    <text evidence="2">The sequence shown here is derived from an EMBL/GenBank/DDBJ whole genome shotgun (WGS) entry which is preliminary data.</text>
</comment>
<dbReference type="GO" id="GO:0005886">
    <property type="term" value="C:plasma membrane"/>
    <property type="evidence" value="ECO:0007669"/>
    <property type="project" value="TreeGrafter"/>
</dbReference>
<keyword evidence="3" id="KW-1185">Reference proteome</keyword>
<dbReference type="STRING" id="1236989.JCM15548_12529"/>
<dbReference type="AlphaFoldDB" id="A0A0E9LYD4"/>
<feature type="transmembrane region" description="Helical" evidence="1">
    <location>
        <begin position="175"/>
        <end position="198"/>
    </location>
</feature>
<dbReference type="EMBL" id="BAZW01000020">
    <property type="protein sequence ID" value="GAO30269.1"/>
    <property type="molecule type" value="Genomic_DNA"/>
</dbReference>
<accession>A0A0E9LYD4</accession>
<dbReference type="PANTHER" id="PTHR35804:SF1">
    <property type="entry name" value="LYSINE EXPORTER LYSO"/>
    <property type="match status" value="1"/>
</dbReference>
<keyword evidence="1" id="KW-0472">Membrane</keyword>
<keyword evidence="1" id="KW-1133">Transmembrane helix</keyword>
<gene>
    <name evidence="2" type="ORF">JCM15548_12529</name>
</gene>
<feature type="transmembrane region" description="Helical" evidence="1">
    <location>
        <begin position="36"/>
        <end position="58"/>
    </location>
</feature>
<protein>
    <submittedName>
        <fullName evidence="2">Putative surface protein</fullName>
    </submittedName>
</protein>
<evidence type="ECO:0000256" key="1">
    <source>
        <dbReference type="SAM" id="Phobius"/>
    </source>
</evidence>
<reference evidence="2 3" key="1">
    <citation type="journal article" date="2015" name="Microbes Environ.">
        <title>Distribution and evolution of nitrogen fixation genes in the phylum bacteroidetes.</title>
        <authorList>
            <person name="Inoue J."/>
            <person name="Oshima K."/>
            <person name="Suda W."/>
            <person name="Sakamoto M."/>
            <person name="Iino T."/>
            <person name="Noda S."/>
            <person name="Hongoh Y."/>
            <person name="Hattori M."/>
            <person name="Ohkuma M."/>
        </authorList>
    </citation>
    <scope>NUCLEOTIDE SEQUENCE [LARGE SCALE GENOMIC DNA]</scope>
    <source>
        <strain evidence="2">JCM 15548</strain>
    </source>
</reference>
<dbReference type="RefSeq" id="WP_062125080.1">
    <property type="nucleotide sequence ID" value="NZ_BAZW01000020.1"/>
</dbReference>
<feature type="transmembrane region" description="Helical" evidence="1">
    <location>
        <begin position="65"/>
        <end position="88"/>
    </location>
</feature>
<organism evidence="2 3">
    <name type="scientific">Geofilum rubicundum JCM 15548</name>
    <dbReference type="NCBI Taxonomy" id="1236989"/>
    <lineage>
        <taxon>Bacteria</taxon>
        <taxon>Pseudomonadati</taxon>
        <taxon>Bacteroidota</taxon>
        <taxon>Bacteroidia</taxon>
        <taxon>Marinilabiliales</taxon>
        <taxon>Marinilabiliaceae</taxon>
        <taxon>Geofilum</taxon>
    </lineage>
</organism>
<evidence type="ECO:0000313" key="2">
    <source>
        <dbReference type="EMBL" id="GAO30269.1"/>
    </source>
</evidence>
<sequence>MKSSLIILSFFAAGIFFSMADFLPAWLLDEKLSSYALYLLMFIVGVGVGSDKAIVGIWRQLNFRIILIPLVVILGSLGGAGLLSYFIHQINLQEAMAVGAGFGYYSLSAVIIAGIKGQELGVVALLANIIREVITLVMAPLLVRFFGKLAVIVSGGATAMDTTLPVVVKFSGKEMAVVAIFSGIVLSLLVPLLVPFILSFS</sequence>
<dbReference type="Proteomes" id="UP000032900">
    <property type="component" value="Unassembled WGS sequence"/>
</dbReference>
<dbReference type="PANTHER" id="PTHR35804">
    <property type="entry name" value="LYSINE EXPORTER LYSO"/>
    <property type="match status" value="1"/>
</dbReference>
<dbReference type="InterPro" id="IPR005642">
    <property type="entry name" value="LysO"/>
</dbReference>
<dbReference type="GO" id="GO:0015661">
    <property type="term" value="F:L-lysine efflux transmembrane transporter activity"/>
    <property type="evidence" value="ECO:0007669"/>
    <property type="project" value="InterPro"/>
</dbReference>
<keyword evidence="1" id="KW-0812">Transmembrane</keyword>
<dbReference type="Pfam" id="PF03956">
    <property type="entry name" value="Lys_export"/>
    <property type="match status" value="1"/>
</dbReference>
<dbReference type="OrthoDB" id="371078at2"/>
<name>A0A0E9LYD4_9BACT</name>
<feature type="transmembrane region" description="Helical" evidence="1">
    <location>
        <begin position="149"/>
        <end position="168"/>
    </location>
</feature>